<evidence type="ECO:0000313" key="1">
    <source>
        <dbReference type="EMBL" id="VFJ57834.1"/>
    </source>
</evidence>
<protein>
    <submittedName>
        <fullName evidence="1">Uncharacterized protein</fullName>
    </submittedName>
</protein>
<proteinExistence type="predicted"/>
<sequence>MAYSDFDLRKAKSVFGLTIVETEDLFSAIEEAEISGFLSETLKRNVPLALAIGTEKASSELIIINVFLEIKRKLNVSLFSGIEFTVDKERGLSGFCDFIIGRSPEQLFLDAPVVAVVEAKNEKIMGGAGQCVAQMMAVRIFNEQEGKPLPCVYGAVTTGHAWKFLKLEGNTVSIDIEDYYIKNPGKIIGILASMVVAH</sequence>
<accession>A0A450SV15</accession>
<name>A0A450SV15_9GAMM</name>
<gene>
    <name evidence="1" type="ORF">BECKFM1743A_GA0114220_102021</name>
</gene>
<dbReference type="EMBL" id="CAADEZ010000202">
    <property type="protein sequence ID" value="VFJ57834.1"/>
    <property type="molecule type" value="Genomic_DNA"/>
</dbReference>
<dbReference type="AlphaFoldDB" id="A0A450SV15"/>
<reference evidence="1" key="1">
    <citation type="submission" date="2019-02" db="EMBL/GenBank/DDBJ databases">
        <authorList>
            <person name="Gruber-Vodicka R. H."/>
            <person name="Seah K. B. B."/>
        </authorList>
    </citation>
    <scope>NUCLEOTIDE SEQUENCE</scope>
    <source>
        <strain evidence="1">BECK_BZ163</strain>
    </source>
</reference>
<organism evidence="1">
    <name type="scientific">Candidatus Kentrum sp. FM</name>
    <dbReference type="NCBI Taxonomy" id="2126340"/>
    <lineage>
        <taxon>Bacteria</taxon>
        <taxon>Pseudomonadati</taxon>
        <taxon>Pseudomonadota</taxon>
        <taxon>Gammaproteobacteria</taxon>
        <taxon>Candidatus Kentrum</taxon>
    </lineage>
</organism>